<organism evidence="1 2">
    <name type="scientific">Vineibacter terrae</name>
    <dbReference type="NCBI Taxonomy" id="2586908"/>
    <lineage>
        <taxon>Bacteria</taxon>
        <taxon>Pseudomonadati</taxon>
        <taxon>Pseudomonadota</taxon>
        <taxon>Alphaproteobacteria</taxon>
        <taxon>Hyphomicrobiales</taxon>
        <taxon>Vineibacter</taxon>
    </lineage>
</organism>
<dbReference type="RefSeq" id="WP_147848503.1">
    <property type="nucleotide sequence ID" value="NZ_DATAJT010000451.1"/>
</dbReference>
<dbReference type="Pfam" id="PF06620">
    <property type="entry name" value="DUF1150"/>
    <property type="match status" value="1"/>
</dbReference>
<sequence>MLAATSSPLKTLSAAEFASLGLEQVAYIRPVTLPDGKHAIGVFAADGRPLAGAPNIEVAQALVRQNELEPALVH</sequence>
<dbReference type="OrthoDB" id="8449790at2"/>
<proteinExistence type="predicted"/>
<dbReference type="AlphaFoldDB" id="A0A5C8PL34"/>
<evidence type="ECO:0008006" key="3">
    <source>
        <dbReference type="Google" id="ProtNLM"/>
    </source>
</evidence>
<evidence type="ECO:0000313" key="2">
    <source>
        <dbReference type="Proteomes" id="UP000321638"/>
    </source>
</evidence>
<name>A0A5C8PL34_9HYPH</name>
<reference evidence="1 2" key="1">
    <citation type="submission" date="2019-06" db="EMBL/GenBank/DDBJ databases">
        <title>New taxonomy in bacterial strain CC-CFT640, isolated from vineyard.</title>
        <authorList>
            <person name="Lin S.-Y."/>
            <person name="Tsai C.-F."/>
            <person name="Young C.-C."/>
        </authorList>
    </citation>
    <scope>NUCLEOTIDE SEQUENCE [LARGE SCALE GENOMIC DNA]</scope>
    <source>
        <strain evidence="1 2">CC-CFT640</strain>
    </source>
</reference>
<evidence type="ECO:0000313" key="1">
    <source>
        <dbReference type="EMBL" id="TXL73978.1"/>
    </source>
</evidence>
<protein>
    <recommendedName>
        <fullName evidence="3">DUF1150 family protein</fullName>
    </recommendedName>
</protein>
<accession>A0A5C8PL34</accession>
<keyword evidence="2" id="KW-1185">Reference proteome</keyword>
<comment type="caution">
    <text evidence="1">The sequence shown here is derived from an EMBL/GenBank/DDBJ whole genome shotgun (WGS) entry which is preliminary data.</text>
</comment>
<dbReference type="Proteomes" id="UP000321638">
    <property type="component" value="Unassembled WGS sequence"/>
</dbReference>
<dbReference type="EMBL" id="VDUZ01000021">
    <property type="protein sequence ID" value="TXL73978.1"/>
    <property type="molecule type" value="Genomic_DNA"/>
</dbReference>
<gene>
    <name evidence="1" type="ORF">FHP25_18825</name>
</gene>
<dbReference type="InterPro" id="IPR009531">
    <property type="entry name" value="DUF1150"/>
</dbReference>